<evidence type="ECO:0000256" key="1">
    <source>
        <dbReference type="ARBA" id="ARBA00004479"/>
    </source>
</evidence>
<dbReference type="Pfam" id="PF23481">
    <property type="entry name" value="Ig_TMEM132_2nd"/>
    <property type="match status" value="1"/>
</dbReference>
<dbReference type="InterPro" id="IPR031436">
    <property type="entry name" value="TMEM132_C"/>
</dbReference>
<evidence type="ECO:0000256" key="3">
    <source>
        <dbReference type="ARBA" id="ARBA00022692"/>
    </source>
</evidence>
<comment type="subcellular location">
    <subcellularLocation>
        <location evidence="1">Membrane</location>
        <topology evidence="1">Single-pass type I membrane protein</topology>
    </subcellularLocation>
</comment>
<dbReference type="EMBL" id="SCKG01000005">
    <property type="protein sequence ID" value="TDH12559.1"/>
    <property type="molecule type" value="Genomic_DNA"/>
</dbReference>
<name>A0A484DAU4_PERFV</name>
<dbReference type="GO" id="GO:0016020">
    <property type="term" value="C:membrane"/>
    <property type="evidence" value="ECO:0007669"/>
    <property type="project" value="UniProtKB-SubCell"/>
</dbReference>
<feature type="domain" description="Transmembrane protein TMEM132 sixth" evidence="15">
    <location>
        <begin position="655"/>
        <end position="766"/>
    </location>
</feature>
<dbReference type="Pfam" id="PF23039">
    <property type="entry name" value="TMEM132_3rd"/>
    <property type="match status" value="1"/>
</dbReference>
<evidence type="ECO:0000256" key="2">
    <source>
        <dbReference type="ARBA" id="ARBA00006166"/>
    </source>
</evidence>
<evidence type="ECO:0000256" key="5">
    <source>
        <dbReference type="ARBA" id="ARBA00023136"/>
    </source>
</evidence>
<feature type="region of interest" description="Disordered" evidence="6">
    <location>
        <begin position="1114"/>
        <end position="1134"/>
    </location>
</feature>
<feature type="region of interest" description="Disordered" evidence="6">
    <location>
        <begin position="200"/>
        <end position="220"/>
    </location>
</feature>
<keyword evidence="4 7" id="KW-1133">Transmembrane helix</keyword>
<feature type="domain" description="Transmembrane protein TMEM132 second Ig-like" evidence="13">
    <location>
        <begin position="124"/>
        <end position="246"/>
    </location>
</feature>
<evidence type="ECO:0000256" key="6">
    <source>
        <dbReference type="SAM" id="MobiDB-lite"/>
    </source>
</evidence>
<evidence type="ECO:0000313" key="17">
    <source>
        <dbReference type="Proteomes" id="UP000295070"/>
    </source>
</evidence>
<dbReference type="Pfam" id="PF15705">
    <property type="entry name" value="TMEM132_N"/>
    <property type="match status" value="1"/>
</dbReference>
<feature type="signal peptide" evidence="8">
    <location>
        <begin position="1"/>
        <end position="23"/>
    </location>
</feature>
<evidence type="ECO:0000259" key="12">
    <source>
        <dbReference type="Pfam" id="PF23039"/>
    </source>
</evidence>
<dbReference type="InterPro" id="IPR031435">
    <property type="entry name" value="TMEM132_N"/>
</dbReference>
<feature type="domain" description="Transmembrane protein family 132 fourth" evidence="11">
    <location>
        <begin position="421"/>
        <end position="518"/>
    </location>
</feature>
<evidence type="ECO:0000256" key="4">
    <source>
        <dbReference type="ARBA" id="ARBA00022989"/>
    </source>
</evidence>
<dbReference type="Pfam" id="PF23487">
    <property type="entry name" value="Ig_TMEM132_6th"/>
    <property type="match status" value="1"/>
</dbReference>
<organism evidence="16 17">
    <name type="scientific">Perca flavescens</name>
    <name type="common">American yellow perch</name>
    <name type="synonym">Morone flavescens</name>
    <dbReference type="NCBI Taxonomy" id="8167"/>
    <lineage>
        <taxon>Eukaryota</taxon>
        <taxon>Metazoa</taxon>
        <taxon>Chordata</taxon>
        <taxon>Craniata</taxon>
        <taxon>Vertebrata</taxon>
        <taxon>Euteleostomi</taxon>
        <taxon>Actinopterygii</taxon>
        <taxon>Neopterygii</taxon>
        <taxon>Teleostei</taxon>
        <taxon>Neoteleostei</taxon>
        <taxon>Acanthomorphata</taxon>
        <taxon>Eupercaria</taxon>
        <taxon>Perciformes</taxon>
        <taxon>Percoidei</taxon>
        <taxon>Percidae</taxon>
        <taxon>Percinae</taxon>
        <taxon>Perca</taxon>
    </lineage>
</organism>
<dbReference type="AlphaFoldDB" id="A0A484DAU4"/>
<feature type="domain" description="Transmembrane protein TMEM132 fifth" evidence="14">
    <location>
        <begin position="521"/>
        <end position="654"/>
    </location>
</feature>
<evidence type="ECO:0000259" key="10">
    <source>
        <dbReference type="Pfam" id="PF15706"/>
    </source>
</evidence>
<dbReference type="InterPro" id="IPR026307">
    <property type="entry name" value="TMEM132"/>
</dbReference>
<feature type="transmembrane region" description="Helical" evidence="7">
    <location>
        <begin position="959"/>
        <end position="984"/>
    </location>
</feature>
<dbReference type="PANTHER" id="PTHR13388">
    <property type="entry name" value="DETONATOR, ISOFORM E"/>
    <property type="match status" value="1"/>
</dbReference>
<dbReference type="Pfam" id="PF15706">
    <property type="entry name" value="TMEM132_C"/>
    <property type="match status" value="1"/>
</dbReference>
<feature type="compositionally biased region" description="Low complexity" evidence="6">
    <location>
        <begin position="867"/>
        <end position="878"/>
    </location>
</feature>
<feature type="domain" description="Transmembrane protein TMEM132 C-terminal" evidence="10">
    <location>
        <begin position="926"/>
        <end position="1012"/>
    </location>
</feature>
<keyword evidence="3 7" id="KW-0812">Transmembrane</keyword>
<dbReference type="PANTHER" id="PTHR13388:SF23">
    <property type="entry name" value="TRANSMEMBRANE PROTEIN 132C"/>
    <property type="match status" value="1"/>
</dbReference>
<dbReference type="InterPro" id="IPR055424">
    <property type="entry name" value="Ig_TMEM132_6th"/>
</dbReference>
<evidence type="ECO:0000259" key="11">
    <source>
        <dbReference type="Pfam" id="PF16070"/>
    </source>
</evidence>
<feature type="region of interest" description="Disordered" evidence="6">
    <location>
        <begin position="1057"/>
        <end position="1083"/>
    </location>
</feature>
<reference evidence="16 17" key="1">
    <citation type="submission" date="2019-01" db="EMBL/GenBank/DDBJ databases">
        <title>A chromosome-scale genome assembly of the yellow perch, Perca flavescens.</title>
        <authorList>
            <person name="Feron R."/>
            <person name="Morvezen R."/>
            <person name="Bestin A."/>
            <person name="Haffray P."/>
            <person name="Klopp C."/>
            <person name="Zahm M."/>
            <person name="Cabau C."/>
            <person name="Roques C."/>
            <person name="Donnadieu C."/>
            <person name="Bouchez O."/>
            <person name="Christie M."/>
            <person name="Larson W."/>
            <person name="Guiguen Y."/>
        </authorList>
    </citation>
    <scope>NUCLEOTIDE SEQUENCE [LARGE SCALE GENOMIC DNA]</scope>
    <source>
        <strain evidence="16">YP-PL-M2</strain>
        <tissue evidence="16">Blood</tissue>
    </source>
</reference>
<keyword evidence="5 7" id="KW-0472">Membrane</keyword>
<dbReference type="STRING" id="8167.A0A484DAU4"/>
<evidence type="ECO:0000313" key="16">
    <source>
        <dbReference type="EMBL" id="TDH12559.1"/>
    </source>
</evidence>
<comment type="similarity">
    <text evidence="2">Belongs to the TMEM132 family.</text>
</comment>
<dbReference type="Pfam" id="PF23486">
    <property type="entry name" value="Ig_TMEM132_5th"/>
    <property type="match status" value="1"/>
</dbReference>
<feature type="compositionally biased region" description="Polar residues" evidence="6">
    <location>
        <begin position="844"/>
        <end position="858"/>
    </location>
</feature>
<dbReference type="Proteomes" id="UP000295070">
    <property type="component" value="Chromosome 5"/>
</dbReference>
<accession>A0A484DAU4</accession>
<evidence type="ECO:0008006" key="18">
    <source>
        <dbReference type="Google" id="ProtNLM"/>
    </source>
</evidence>
<feature type="region of interest" description="Disordered" evidence="6">
    <location>
        <begin position="786"/>
        <end position="878"/>
    </location>
</feature>
<dbReference type="InterPro" id="IPR055421">
    <property type="entry name" value="TMEM132_3rd"/>
</dbReference>
<feature type="chain" id="PRO_5019823565" description="Transmembrane protein 132D" evidence="8">
    <location>
        <begin position="24"/>
        <end position="1134"/>
    </location>
</feature>
<comment type="caution">
    <text evidence="16">The sequence shown here is derived from an EMBL/GenBank/DDBJ whole genome shotgun (WGS) entry which is preliminary data.</text>
</comment>
<evidence type="ECO:0000256" key="8">
    <source>
        <dbReference type="SAM" id="SignalP"/>
    </source>
</evidence>
<evidence type="ECO:0000256" key="7">
    <source>
        <dbReference type="SAM" id="Phobius"/>
    </source>
</evidence>
<keyword evidence="8" id="KW-0732">Signal</keyword>
<keyword evidence="17" id="KW-1185">Reference proteome</keyword>
<gene>
    <name evidence="16" type="ORF">EPR50_G00048320</name>
</gene>
<evidence type="ECO:0000259" key="14">
    <source>
        <dbReference type="Pfam" id="PF23486"/>
    </source>
</evidence>
<feature type="domain" description="Transmembrane protein TMEM132 N-terminal" evidence="9">
    <location>
        <begin position="46"/>
        <end position="106"/>
    </location>
</feature>
<feature type="domain" description="Transmembrane protein TMEM132 cohesin-like" evidence="12">
    <location>
        <begin position="275"/>
        <end position="419"/>
    </location>
</feature>
<dbReference type="Pfam" id="PF16070">
    <property type="entry name" value="Ig_TMEM132_4th"/>
    <property type="match status" value="1"/>
</dbReference>
<dbReference type="InterPro" id="IPR055422">
    <property type="entry name" value="Ig_TMEM132_2nd"/>
</dbReference>
<evidence type="ECO:0000259" key="9">
    <source>
        <dbReference type="Pfam" id="PF15705"/>
    </source>
</evidence>
<evidence type="ECO:0000259" key="13">
    <source>
        <dbReference type="Pfam" id="PF23481"/>
    </source>
</evidence>
<dbReference type="InterPro" id="IPR031437">
    <property type="entry name" value="Ig_TMEM132_4th"/>
</dbReference>
<sequence>MSFYYQSWRILQIFFVTITAVLTQDLSSKELTDCKSPVPFPVYLPVNYDVRDADFFFLKEAGQDFMRNSSMQSHTQPFVILRAIRQPAVNASYGTMSTEQLVPGDLVQTVQHFNAPDVFTFNWKIQAFVLTPRVFSSKPKVRVLFYVAGRDWGRGEGTVDELPCVTVYAFWQTQEVRGSCAMGGERGTCMAELAPAPSWFAPGSEGTSRERQDPSTGNPVELYYQTQPKVNGKCDSVDGSRWAGSKQQPEFVPVTPMQRIGSVRLLQVPKGMATLSRLKLGNAIVIRTSSKPLKKTDIATFYILMASSAQLTNFTLRATVKKGVTFRTATPSNSLLWDITLDMGADGAIAVICQRKAPIPGKRLDSSLLEVLQMDFEVEELSIPLDSQVIVWRLEIPSASKNVAKTEGAMKIYTTQRDFVGLAPLVMDTEILNTAVLTGKKVVMPVRTVAVEEDGVVTDVSDYTDCSSTDEDVLKVSDRCDYVFVNGKETKGKVKLVVNFTYSYLSAQLELNVWMPRLPLQIEVSDTELSQIKSWRVPILTSKRPGWTSEEDDRKGKGCMLQFQHALVRVLTHFLAEQADPRDPKAYFLGSDWQVDVTRLVRYFMKVEDPRVAKLQAGRVLSGRDLGTTTIQVFSPLSDAILAKTTIKVVDDKVTITELGVQLVTGLSMTLQLSTGSNRAILATTTTQEVLQSPKQEALVSAWLQYSDGNQTPLDIYDPAYYRVTVTSLDLGVVSVQGTPPAVVAEGEGEGVLVRVEMSICESCQKSKRKSTVAVGNSSLKVKFQVKSWRPDGNTNNTDSSKDNGSDYGNKGAEVDRERKQRKPSQDPPPRSSASDREESARQKITTTIKSTERTFITSGSLGGVGKNSNSGNTGSPTSVVNISMMNSPSDSSRAYGSDNMIVEDMSSVSFTSTVKAPGNLVNYNNFPTKVVVPGQETGEVETGGEEILGNRPLTDLEIGMYALLGVFCLAILVFLVNCISYVVKFRHKKPPCHGQEPTGHRHDWVWLGTDAELVMSVPGSPVQQDSQTTTTVIDIGPDKTASLSRRPSCLASVTDSPLSCMGSLRSKPMHTESLHSPTSKRKRVQFTTFSTLERQHSPHLPPRENGYGIHWVGKEDSCEEEPQVPITQPGDQL</sequence>
<evidence type="ECO:0000259" key="15">
    <source>
        <dbReference type="Pfam" id="PF23487"/>
    </source>
</evidence>
<protein>
    <recommendedName>
        <fullName evidence="18">Transmembrane protein 132D</fullName>
    </recommendedName>
</protein>
<proteinExistence type="inferred from homology"/>
<dbReference type="InterPro" id="IPR055423">
    <property type="entry name" value="Ig_TMEM132_5th"/>
</dbReference>